<dbReference type="OrthoDB" id="6022711at2759"/>
<evidence type="ECO:0000259" key="2">
    <source>
        <dbReference type="PROSITE" id="PS50106"/>
    </source>
</evidence>
<feature type="region of interest" description="Disordered" evidence="1">
    <location>
        <begin position="260"/>
        <end position="282"/>
    </location>
</feature>
<reference evidence="5" key="1">
    <citation type="submission" date="2016-06" db="UniProtKB">
        <authorList>
            <consortium name="WormBaseParasite"/>
        </authorList>
    </citation>
    <scope>IDENTIFICATION</scope>
</reference>
<protein>
    <submittedName>
        <fullName evidence="5">PDZ domain-containing protein</fullName>
    </submittedName>
</protein>
<dbReference type="WBParaSite" id="ECPE_0000433401-mRNA-1">
    <property type="protein sequence ID" value="ECPE_0000433401-mRNA-1"/>
    <property type="gene ID" value="ECPE_0000433401"/>
</dbReference>
<dbReference type="SMART" id="SM00228">
    <property type="entry name" value="PDZ"/>
    <property type="match status" value="2"/>
</dbReference>
<evidence type="ECO:0000313" key="3">
    <source>
        <dbReference type="EMBL" id="VDP72261.1"/>
    </source>
</evidence>
<name>A0A183ABI7_9TREM</name>
<feature type="region of interest" description="Disordered" evidence="1">
    <location>
        <begin position="752"/>
        <end position="779"/>
    </location>
</feature>
<accession>A0A183ABI7</accession>
<feature type="compositionally biased region" description="Basic and acidic residues" evidence="1">
    <location>
        <begin position="613"/>
        <end position="625"/>
    </location>
</feature>
<feature type="region of interest" description="Disordered" evidence="1">
    <location>
        <begin position="609"/>
        <end position="636"/>
    </location>
</feature>
<dbReference type="PANTHER" id="PTHR19964">
    <property type="entry name" value="MULTIPLE PDZ DOMAIN PROTEIN"/>
    <property type="match status" value="1"/>
</dbReference>
<dbReference type="InterPro" id="IPR051342">
    <property type="entry name" value="PDZ_scaffold"/>
</dbReference>
<evidence type="ECO:0000313" key="5">
    <source>
        <dbReference type="WBParaSite" id="ECPE_0000433401-mRNA-1"/>
    </source>
</evidence>
<reference evidence="3 4" key="2">
    <citation type="submission" date="2018-11" db="EMBL/GenBank/DDBJ databases">
        <authorList>
            <consortium name="Pathogen Informatics"/>
        </authorList>
    </citation>
    <scope>NUCLEOTIDE SEQUENCE [LARGE SCALE GENOMIC DNA]</scope>
    <source>
        <strain evidence="3 4">Egypt</strain>
    </source>
</reference>
<proteinExistence type="predicted"/>
<feature type="compositionally biased region" description="Basic and acidic residues" evidence="1">
    <location>
        <begin position="273"/>
        <end position="282"/>
    </location>
</feature>
<dbReference type="EMBL" id="UZAN01041188">
    <property type="protein sequence ID" value="VDP72261.1"/>
    <property type="molecule type" value="Genomic_DNA"/>
</dbReference>
<dbReference type="Pfam" id="PF00595">
    <property type="entry name" value="PDZ"/>
    <property type="match status" value="1"/>
</dbReference>
<feature type="domain" description="PDZ" evidence="2">
    <location>
        <begin position="291"/>
        <end position="361"/>
    </location>
</feature>
<feature type="domain" description="PDZ" evidence="2">
    <location>
        <begin position="391"/>
        <end position="480"/>
    </location>
</feature>
<dbReference type="AlphaFoldDB" id="A0A183ABI7"/>
<dbReference type="Proteomes" id="UP000272942">
    <property type="component" value="Unassembled WGS sequence"/>
</dbReference>
<dbReference type="CDD" id="cd00136">
    <property type="entry name" value="PDZ_canonical"/>
    <property type="match status" value="1"/>
</dbReference>
<gene>
    <name evidence="3" type="ORF">ECPE_LOCUS4322</name>
</gene>
<sequence length="820" mass="92339">MLTLMRTLEQEFRQNRRLRMLRATGHCSAVIASPLFDRCKEIQKVLENSKPLDNLEKLMTKYAIPRPSCGLPPYSPKLTLTRLEQIYPRLAPERFYTVQLPENHPSFDQRRAGLILRQHLSNGQIKALFIAGTEQNSPANRHSTTVLIVYHVARQKVIQPPAWGLRIESMHRHALNLRCGDRLVAISGFPLNWRTLELHRFGLLDAEELKGLQFNANLHDLARHLLDEPYRLDRYGSDPKINRAKPLLVLISRKKNVELHGKRGSDGSITHSSKPDKTGTSKDTCDVLYRETVLDASNPDSGLGLQLGFDEDANGVYIVSIFPNSQAAVDGILREGDRITEINYDGIERMDPREALKKIKSICQKTSFVQLKVARPVHDLDDHPVQLLAPEYDISNSTCGLGLSLEGTMEQEEGDLNPVPHHYIVDLTPKGPVERLGILKAEDELLEINDQILYGEDHLKVARILHNINLTGYLICARYQRVDFPITSLEDHPEETKHQAEQTSPRIRQSDVDSIYFSQPVACPVRKRSIGVDEALPNAGKEDGKDQEHVLVEYGSEDNSDVDRNPTPSKVIFARSIHRSDDEGTESSNQLTVLRINQETEASEEIQLTRFPDPGHDPEAEDKTSVDGPLYTPGYSRLPMPARLARLSDEIPQKQQKQHQHRVPIHHRSTASSLNRVEVTAATRSQSMDAIYQPDKNCLRLTLTKSAGEFLGKYIESNRVNFSSLEIDAEDGGPNGIMLLGVIPDSPLDRLRSAGKKTPAWDSRSSLHRYSSSSERQSGYLPPKTGDWIAAVAGYTFRNRPNFKARRLLRRLVVSAGMVE</sequence>
<evidence type="ECO:0000313" key="4">
    <source>
        <dbReference type="Proteomes" id="UP000272942"/>
    </source>
</evidence>
<evidence type="ECO:0000256" key="1">
    <source>
        <dbReference type="SAM" id="MobiDB-lite"/>
    </source>
</evidence>
<dbReference type="InterPro" id="IPR036034">
    <property type="entry name" value="PDZ_sf"/>
</dbReference>
<feature type="compositionally biased region" description="Low complexity" evidence="1">
    <location>
        <begin position="768"/>
        <end position="778"/>
    </location>
</feature>
<dbReference type="PROSITE" id="PS50106">
    <property type="entry name" value="PDZ"/>
    <property type="match status" value="2"/>
</dbReference>
<dbReference type="InterPro" id="IPR001478">
    <property type="entry name" value="PDZ"/>
</dbReference>
<dbReference type="PANTHER" id="PTHR19964:SF92">
    <property type="entry name" value="PATJ HOMOLOG"/>
    <property type="match status" value="1"/>
</dbReference>
<dbReference type="SUPFAM" id="SSF50156">
    <property type="entry name" value="PDZ domain-like"/>
    <property type="match status" value="2"/>
</dbReference>
<organism evidence="5">
    <name type="scientific">Echinostoma caproni</name>
    <dbReference type="NCBI Taxonomy" id="27848"/>
    <lineage>
        <taxon>Eukaryota</taxon>
        <taxon>Metazoa</taxon>
        <taxon>Spiralia</taxon>
        <taxon>Lophotrochozoa</taxon>
        <taxon>Platyhelminthes</taxon>
        <taxon>Trematoda</taxon>
        <taxon>Digenea</taxon>
        <taxon>Plagiorchiida</taxon>
        <taxon>Echinostomata</taxon>
        <taxon>Echinostomatoidea</taxon>
        <taxon>Echinostomatidae</taxon>
        <taxon>Echinostoma</taxon>
    </lineage>
</organism>
<dbReference type="Gene3D" id="2.30.42.10">
    <property type="match status" value="2"/>
</dbReference>
<keyword evidence="4" id="KW-1185">Reference proteome</keyword>